<keyword evidence="5" id="KW-0819">tRNA processing</keyword>
<evidence type="ECO:0000256" key="7">
    <source>
        <dbReference type="ARBA" id="ARBA00053047"/>
    </source>
</evidence>
<evidence type="ECO:0000256" key="4">
    <source>
        <dbReference type="ARBA" id="ARBA00022490"/>
    </source>
</evidence>
<dbReference type="AlphaFoldDB" id="A0A1B0BF31"/>
<reference evidence="10" key="1">
    <citation type="submission" date="2015-01" db="EMBL/GenBank/DDBJ databases">
        <authorList>
            <person name="Aksoy S."/>
            <person name="Warren W."/>
            <person name="Wilson R.K."/>
        </authorList>
    </citation>
    <scope>NUCLEOTIDE SEQUENCE [LARGE SCALE GENOMIC DNA]</scope>
    <source>
        <strain evidence="10">IAEA</strain>
    </source>
</reference>
<dbReference type="PANTHER" id="PTHR31283:SF5">
    <property type="entry name" value="EKC_KEOPS COMPLEX SUBUNIT LAGE3"/>
    <property type="match status" value="1"/>
</dbReference>
<evidence type="ECO:0000256" key="2">
    <source>
        <dbReference type="ARBA" id="ARBA00004496"/>
    </source>
</evidence>
<dbReference type="GO" id="GO:0000408">
    <property type="term" value="C:EKC/KEOPS complex"/>
    <property type="evidence" value="ECO:0007669"/>
    <property type="project" value="TreeGrafter"/>
</dbReference>
<comment type="function">
    <text evidence="7">Component of the EKC/KEOPS complex that is required for the formation of a threonylcarbamoyl group on adenosine at position 37 (t(6)A37) in tRNAs that read codons beginning with adenine. The complex is probably involved in the transfer of the threonylcarbamoyl moiety of threonylcarbamoyl-AMP (TC-AMP) to the N6 group of A37. LAGE3 functions as a dimerization module for the complex.</text>
</comment>
<keyword evidence="6" id="KW-0539">Nucleus</keyword>
<comment type="subcellular location">
    <subcellularLocation>
        <location evidence="2">Cytoplasm</location>
    </subcellularLocation>
    <subcellularLocation>
        <location evidence="1">Nucleus</location>
    </subcellularLocation>
</comment>
<dbReference type="GO" id="GO:0008033">
    <property type="term" value="P:tRNA processing"/>
    <property type="evidence" value="ECO:0007669"/>
    <property type="project" value="UniProtKB-KW"/>
</dbReference>
<evidence type="ECO:0000256" key="6">
    <source>
        <dbReference type="ARBA" id="ARBA00023242"/>
    </source>
</evidence>
<dbReference type="InterPro" id="IPR015419">
    <property type="entry name" value="CTAG/Pcc1"/>
</dbReference>
<dbReference type="Proteomes" id="UP000092460">
    <property type="component" value="Unassembled WGS sequence"/>
</dbReference>
<dbReference type="GO" id="GO:0005634">
    <property type="term" value="C:nucleus"/>
    <property type="evidence" value="ECO:0007669"/>
    <property type="project" value="UniProtKB-SubCell"/>
</dbReference>
<protein>
    <recommendedName>
        <fullName evidence="8">L antigen family member 3</fullName>
    </recommendedName>
</protein>
<dbReference type="GO" id="GO:0070525">
    <property type="term" value="P:tRNA threonylcarbamoyladenosine metabolic process"/>
    <property type="evidence" value="ECO:0007669"/>
    <property type="project" value="TreeGrafter"/>
</dbReference>
<organism evidence="9 10">
    <name type="scientific">Glossina palpalis gambiensis</name>
    <dbReference type="NCBI Taxonomy" id="67801"/>
    <lineage>
        <taxon>Eukaryota</taxon>
        <taxon>Metazoa</taxon>
        <taxon>Ecdysozoa</taxon>
        <taxon>Arthropoda</taxon>
        <taxon>Hexapoda</taxon>
        <taxon>Insecta</taxon>
        <taxon>Pterygota</taxon>
        <taxon>Neoptera</taxon>
        <taxon>Endopterygota</taxon>
        <taxon>Diptera</taxon>
        <taxon>Brachycera</taxon>
        <taxon>Muscomorpha</taxon>
        <taxon>Hippoboscoidea</taxon>
        <taxon>Glossinidae</taxon>
        <taxon>Glossina</taxon>
    </lineage>
</organism>
<dbReference type="PANTHER" id="PTHR31283">
    <property type="entry name" value="EKC/KEOPS COMPLEX SUBUNIT PCC1 FAMILY MEMBER"/>
    <property type="match status" value="1"/>
</dbReference>
<comment type="similarity">
    <text evidence="3">Belongs to the CTAG/PCC1 family.</text>
</comment>
<dbReference type="Pfam" id="PF09341">
    <property type="entry name" value="Pcc1"/>
    <property type="match status" value="1"/>
</dbReference>
<evidence type="ECO:0000313" key="9">
    <source>
        <dbReference type="EnsemblMetazoa" id="GPPI028024-PA"/>
    </source>
</evidence>
<sequence length="105" mass="11650">MPLDAEKAAKDTEATLIIPFASERHAEIAYRVLNVDQEPRRNFVQKDIRLIGGCIEVIFKAGQVKNLRTAINSFFEALLLCTDTIKEFDTELDADAGTHASSNTP</sequence>
<evidence type="ECO:0000256" key="1">
    <source>
        <dbReference type="ARBA" id="ARBA00004123"/>
    </source>
</evidence>
<evidence type="ECO:0000256" key="5">
    <source>
        <dbReference type="ARBA" id="ARBA00022694"/>
    </source>
</evidence>
<keyword evidence="4" id="KW-0963">Cytoplasm</keyword>
<dbReference type="GO" id="GO:0005737">
    <property type="term" value="C:cytoplasm"/>
    <property type="evidence" value="ECO:0007669"/>
    <property type="project" value="UniProtKB-SubCell"/>
</dbReference>
<dbReference type="EMBL" id="JXJN01013275">
    <property type="status" value="NOT_ANNOTATED_CDS"/>
    <property type="molecule type" value="Genomic_DNA"/>
</dbReference>
<evidence type="ECO:0000256" key="3">
    <source>
        <dbReference type="ARBA" id="ARBA00007073"/>
    </source>
</evidence>
<keyword evidence="10" id="KW-1185">Reference proteome</keyword>
<accession>A0A1B0BF31</accession>
<name>A0A1B0BF31_9MUSC</name>
<reference evidence="9" key="2">
    <citation type="submission" date="2020-05" db="UniProtKB">
        <authorList>
            <consortium name="EnsemblMetazoa"/>
        </authorList>
    </citation>
    <scope>IDENTIFICATION</scope>
    <source>
        <strain evidence="9">IAEA</strain>
    </source>
</reference>
<dbReference type="EnsemblMetazoa" id="GPPI028024-RA">
    <property type="protein sequence ID" value="GPPI028024-PA"/>
    <property type="gene ID" value="GPPI028024"/>
</dbReference>
<dbReference type="FunFam" id="3.30.310.50:FF:000005">
    <property type="entry name" value="L antigen family member 3"/>
    <property type="match status" value="1"/>
</dbReference>
<dbReference type="VEuPathDB" id="VectorBase:GPPI028024"/>
<proteinExistence type="inferred from homology"/>
<evidence type="ECO:0000256" key="8">
    <source>
        <dbReference type="ARBA" id="ARBA00076355"/>
    </source>
</evidence>
<dbReference type="Gene3D" id="3.30.310.50">
    <property type="entry name" value="Alpha-D-phosphohexomutase, C-terminal domain"/>
    <property type="match status" value="1"/>
</dbReference>
<evidence type="ECO:0000313" key="10">
    <source>
        <dbReference type="Proteomes" id="UP000092460"/>
    </source>
</evidence>